<evidence type="ECO:0000313" key="3">
    <source>
        <dbReference type="Proteomes" id="UP001155241"/>
    </source>
</evidence>
<accession>A0A9X2FCU9</accession>
<dbReference type="Proteomes" id="UP001155241">
    <property type="component" value="Unassembled WGS sequence"/>
</dbReference>
<dbReference type="InterPro" id="IPR052712">
    <property type="entry name" value="Acid_resist_chaperone_HdeD"/>
</dbReference>
<keyword evidence="3" id="KW-1185">Reference proteome</keyword>
<sequence length="194" mass="21135">MSFDSSLIESQELRKAWGWLVALGIGLILAGLAAISSPYMGTQIMVVLLGILLIAAGIAQLVSTFHCSGWRGVMLHLLVSILYLVTGFLVLEKPYKGAMGLTLILAAFFLTTGLIRIVVALKERFPGWGWVLLSGAVTALLGIIIWRQFPDSAEWLIGLLVGVDLVFGGWMWVMLGFMFRQIPKHEAPTSTGTM</sequence>
<dbReference type="RefSeq" id="WP_252853840.1">
    <property type="nucleotide sequence ID" value="NZ_JAMXLR010000061.1"/>
</dbReference>
<feature type="transmembrane region" description="Helical" evidence="1">
    <location>
        <begin position="41"/>
        <end position="61"/>
    </location>
</feature>
<gene>
    <name evidence="2" type="ORF">NG895_17655</name>
</gene>
<keyword evidence="1" id="KW-1133">Transmembrane helix</keyword>
<dbReference type="EMBL" id="JAMXLR010000061">
    <property type="protein sequence ID" value="MCO6045727.1"/>
    <property type="molecule type" value="Genomic_DNA"/>
</dbReference>
<dbReference type="InterPro" id="IPR005325">
    <property type="entry name" value="DUF308_memb"/>
</dbReference>
<name>A0A9X2FCU9_9BACT</name>
<evidence type="ECO:0000313" key="2">
    <source>
        <dbReference type="EMBL" id="MCO6045727.1"/>
    </source>
</evidence>
<feature type="transmembrane region" description="Helical" evidence="1">
    <location>
        <begin position="128"/>
        <end position="149"/>
    </location>
</feature>
<proteinExistence type="predicted"/>
<protein>
    <submittedName>
        <fullName evidence="2">HdeD family acid-resistance protein</fullName>
    </submittedName>
</protein>
<feature type="transmembrane region" description="Helical" evidence="1">
    <location>
        <begin position="155"/>
        <end position="175"/>
    </location>
</feature>
<organism evidence="2 3">
    <name type="scientific">Aeoliella straminimaris</name>
    <dbReference type="NCBI Taxonomy" id="2954799"/>
    <lineage>
        <taxon>Bacteria</taxon>
        <taxon>Pseudomonadati</taxon>
        <taxon>Planctomycetota</taxon>
        <taxon>Planctomycetia</taxon>
        <taxon>Pirellulales</taxon>
        <taxon>Lacipirellulaceae</taxon>
        <taxon>Aeoliella</taxon>
    </lineage>
</organism>
<feature type="transmembrane region" description="Helical" evidence="1">
    <location>
        <begin position="16"/>
        <end position="35"/>
    </location>
</feature>
<keyword evidence="1" id="KW-0472">Membrane</keyword>
<comment type="caution">
    <text evidence="2">The sequence shown here is derived from an EMBL/GenBank/DDBJ whole genome shotgun (WGS) entry which is preliminary data.</text>
</comment>
<dbReference type="PANTHER" id="PTHR34989:SF1">
    <property type="entry name" value="PROTEIN HDED"/>
    <property type="match status" value="1"/>
</dbReference>
<evidence type="ECO:0000256" key="1">
    <source>
        <dbReference type="SAM" id="Phobius"/>
    </source>
</evidence>
<feature type="transmembrane region" description="Helical" evidence="1">
    <location>
        <begin position="97"/>
        <end position="121"/>
    </location>
</feature>
<dbReference type="PANTHER" id="PTHR34989">
    <property type="entry name" value="PROTEIN HDED"/>
    <property type="match status" value="1"/>
</dbReference>
<reference evidence="2" key="1">
    <citation type="submission" date="2022-06" db="EMBL/GenBank/DDBJ databases">
        <title>Aeoliella straminimaris, a novel planctomycete from sediments.</title>
        <authorList>
            <person name="Vitorino I.R."/>
            <person name="Lage O.M."/>
        </authorList>
    </citation>
    <scope>NUCLEOTIDE SEQUENCE</scope>
    <source>
        <strain evidence="2">ICT_H6.2</strain>
    </source>
</reference>
<dbReference type="Pfam" id="PF03729">
    <property type="entry name" value="DUF308"/>
    <property type="match status" value="1"/>
</dbReference>
<keyword evidence="1" id="KW-0812">Transmembrane</keyword>
<dbReference type="AlphaFoldDB" id="A0A9X2FCU9"/>
<feature type="transmembrane region" description="Helical" evidence="1">
    <location>
        <begin position="73"/>
        <end position="91"/>
    </location>
</feature>
<dbReference type="GO" id="GO:0005886">
    <property type="term" value="C:plasma membrane"/>
    <property type="evidence" value="ECO:0007669"/>
    <property type="project" value="TreeGrafter"/>
</dbReference>